<feature type="binding site" evidence="4">
    <location>
        <position position="69"/>
    </location>
    <ligand>
        <name>FAD</name>
        <dbReference type="ChEBI" id="CHEBI:57692"/>
    </ligand>
</feature>
<evidence type="ECO:0000256" key="1">
    <source>
        <dbReference type="ARBA" id="ARBA00007532"/>
    </source>
</evidence>
<feature type="binding site" evidence="4">
    <location>
        <begin position="190"/>
        <end position="197"/>
    </location>
    <ligand>
        <name>NAD(+)</name>
        <dbReference type="ChEBI" id="CHEBI:57540"/>
    </ligand>
</feature>
<keyword evidence="4" id="KW-0520">NAD</keyword>
<dbReference type="InterPro" id="IPR004099">
    <property type="entry name" value="Pyr_nucl-diS_OxRdtase_dimer"/>
</dbReference>
<accession>A0A0R1Z2R5</accession>
<evidence type="ECO:0000313" key="9">
    <source>
        <dbReference type="Proteomes" id="UP000051957"/>
    </source>
</evidence>
<evidence type="ECO:0000256" key="2">
    <source>
        <dbReference type="ARBA" id="ARBA00022630"/>
    </source>
</evidence>
<dbReference type="Gene3D" id="3.50.50.60">
    <property type="entry name" value="FAD/NAD(P)-binding domain"/>
    <property type="match status" value="2"/>
</dbReference>
<dbReference type="Pfam" id="PF07992">
    <property type="entry name" value="Pyr_redox_2"/>
    <property type="match status" value="1"/>
</dbReference>
<keyword evidence="3 4" id="KW-0274">FAD</keyword>
<dbReference type="SUPFAM" id="SSF51905">
    <property type="entry name" value="FAD/NAD(P)-binding domain"/>
    <property type="match status" value="1"/>
</dbReference>
<feature type="disulfide bond" description="Redox-active" evidence="5">
    <location>
        <begin position="60"/>
        <end position="65"/>
    </location>
</feature>
<protein>
    <submittedName>
        <fullName evidence="8">Glutathione-disulfide reductase</fullName>
    </submittedName>
</protein>
<evidence type="ECO:0000313" key="8">
    <source>
        <dbReference type="EMBL" id="KRM46150.1"/>
    </source>
</evidence>
<dbReference type="PANTHER" id="PTHR43014">
    <property type="entry name" value="MERCURIC REDUCTASE"/>
    <property type="match status" value="1"/>
</dbReference>
<keyword evidence="2" id="KW-0285">Flavoprotein</keyword>
<dbReference type="InterPro" id="IPR001100">
    <property type="entry name" value="Pyr_nuc-diS_OxRdtase"/>
</dbReference>
<feature type="domain" description="Pyridine nucleotide-disulphide oxidoreductase dimerisation" evidence="6">
    <location>
        <begin position="352"/>
        <end position="457"/>
    </location>
</feature>
<dbReference type="GO" id="GO:0016491">
    <property type="term" value="F:oxidoreductase activity"/>
    <property type="evidence" value="ECO:0007669"/>
    <property type="project" value="InterPro"/>
</dbReference>
<dbReference type="PRINTS" id="PR00368">
    <property type="entry name" value="FADPNR"/>
</dbReference>
<comment type="similarity">
    <text evidence="1">Belongs to the class-I pyridine nucleotide-disulfide oxidoreductase family.</text>
</comment>
<evidence type="ECO:0000256" key="5">
    <source>
        <dbReference type="PIRSR" id="PIRSR000350-4"/>
    </source>
</evidence>
<evidence type="ECO:0000259" key="7">
    <source>
        <dbReference type="Pfam" id="PF07992"/>
    </source>
</evidence>
<dbReference type="PRINTS" id="PR00411">
    <property type="entry name" value="PNDRDTASEI"/>
</dbReference>
<name>A0A0R1Z2R5_9LACO</name>
<feature type="binding site" evidence="4">
    <location>
        <position position="276"/>
    </location>
    <ligand>
        <name>NAD(+)</name>
        <dbReference type="ChEBI" id="CHEBI:57540"/>
    </ligand>
</feature>
<dbReference type="InterPro" id="IPR016156">
    <property type="entry name" value="FAD/NAD-linked_Rdtase_dimer_sf"/>
</dbReference>
<evidence type="ECO:0000259" key="6">
    <source>
        <dbReference type="Pfam" id="PF02852"/>
    </source>
</evidence>
<proteinExistence type="inferred from homology"/>
<sequence length="460" mass="50271">MKQPVITGFLGLFEEELFMTKQYDVVILGGGVAGASLAHSLRRQNKTVAVVEDNLFGGTCPNRGCDPKKILLSGLEITQLVDDMQGNGISGRVSVNWPDLMRKKRQYTNPISSATQNSLTADGVDTYHEHAHFNAEGLVEAGNEQLSADKFVIATGQRPSIPDIAGHQYFKTSTDFLNLDEMPSDVTFIGGGYIGFELAGIARAAGAKVHLIHHNDRPLKQFDQQLGQQAIDHLSEIGIDFHFNTEVSQITQVGAQFVLEGDQFQLPTDMVFATAGRTPNVDTLGLENVGVNVDHHGVVVNEHLQTTNPTIFAMGDVVSTEQPKLTPVAGYEAGYLAKYFGGAPAPIAFKAIPTMVFGQPSLAQVGVPASIAADNDQYLLITNDMHKWYSYHRLNEPVAKAKVVIDRNNETVVGATILSNHADYLINIFTLMINQHMKISDFNQEILVYPTFASDIQYLV</sequence>
<dbReference type="PIRSF" id="PIRSF000350">
    <property type="entry name" value="Mercury_reductase_MerA"/>
    <property type="match status" value="1"/>
</dbReference>
<comment type="caution">
    <text evidence="8">The sequence shown here is derived from an EMBL/GenBank/DDBJ whole genome shotgun (WGS) entry which is preliminary data.</text>
</comment>
<dbReference type="InterPro" id="IPR023753">
    <property type="entry name" value="FAD/NAD-binding_dom"/>
</dbReference>
<dbReference type="EMBL" id="AZGK01000009">
    <property type="protein sequence ID" value="KRM46150.1"/>
    <property type="molecule type" value="Genomic_DNA"/>
</dbReference>
<dbReference type="Proteomes" id="UP000051957">
    <property type="component" value="Unassembled WGS sequence"/>
</dbReference>
<feature type="binding site" evidence="4">
    <location>
        <position position="316"/>
    </location>
    <ligand>
        <name>FAD</name>
        <dbReference type="ChEBI" id="CHEBI:57692"/>
    </ligand>
</feature>
<dbReference type="PATRIC" id="fig|1423784.4.peg.2399"/>
<keyword evidence="4" id="KW-0547">Nucleotide-binding</keyword>
<evidence type="ECO:0000256" key="3">
    <source>
        <dbReference type="ARBA" id="ARBA00022827"/>
    </source>
</evidence>
<dbReference type="GO" id="GO:0000166">
    <property type="term" value="F:nucleotide binding"/>
    <property type="evidence" value="ECO:0007669"/>
    <property type="project" value="UniProtKB-KW"/>
</dbReference>
<gene>
    <name evidence="8" type="ORF">FC51_GL002354</name>
</gene>
<reference evidence="8 9" key="1">
    <citation type="journal article" date="2015" name="Genome Announc.">
        <title>Expanding the biotechnology potential of lactobacilli through comparative genomics of 213 strains and associated genera.</title>
        <authorList>
            <person name="Sun Z."/>
            <person name="Harris H.M."/>
            <person name="McCann A."/>
            <person name="Guo C."/>
            <person name="Argimon S."/>
            <person name="Zhang W."/>
            <person name="Yang X."/>
            <person name="Jeffery I.B."/>
            <person name="Cooney J.C."/>
            <person name="Kagawa T.F."/>
            <person name="Liu W."/>
            <person name="Song Y."/>
            <person name="Salvetti E."/>
            <person name="Wrobel A."/>
            <person name="Rasinkangas P."/>
            <person name="Parkhill J."/>
            <person name="Rea M.C."/>
            <person name="O'Sullivan O."/>
            <person name="Ritari J."/>
            <person name="Douillard F.P."/>
            <person name="Paul Ross R."/>
            <person name="Yang R."/>
            <person name="Briner A.E."/>
            <person name="Felis G.E."/>
            <person name="de Vos W.M."/>
            <person name="Barrangou R."/>
            <person name="Klaenhammer T.R."/>
            <person name="Caufield P.W."/>
            <person name="Cui Y."/>
            <person name="Zhang H."/>
            <person name="O'Toole P.W."/>
        </authorList>
    </citation>
    <scope>NUCLEOTIDE SEQUENCE [LARGE SCALE GENOMIC DNA]</scope>
    <source>
        <strain evidence="8 9">DSM 5707</strain>
    </source>
</reference>
<dbReference type="Pfam" id="PF02852">
    <property type="entry name" value="Pyr_redox_dim"/>
    <property type="match status" value="1"/>
</dbReference>
<dbReference type="Gene3D" id="3.30.390.30">
    <property type="match status" value="1"/>
</dbReference>
<evidence type="ECO:0000256" key="4">
    <source>
        <dbReference type="PIRSR" id="PIRSR000350-3"/>
    </source>
</evidence>
<comment type="cofactor">
    <cofactor evidence="4">
        <name>FAD</name>
        <dbReference type="ChEBI" id="CHEBI:57692"/>
    </cofactor>
    <text evidence="4">Binds 1 FAD per subunit.</text>
</comment>
<feature type="domain" description="FAD/NAD(P)-binding" evidence="7">
    <location>
        <begin position="23"/>
        <end position="333"/>
    </location>
</feature>
<dbReference type="InterPro" id="IPR036188">
    <property type="entry name" value="FAD/NAD-bd_sf"/>
</dbReference>
<dbReference type="PANTHER" id="PTHR43014:SF5">
    <property type="entry name" value="GLUTATHIONE REDUCTASE (NADPH)"/>
    <property type="match status" value="1"/>
</dbReference>
<dbReference type="SUPFAM" id="SSF55424">
    <property type="entry name" value="FAD/NAD-linked reductases, dimerisation (C-terminal) domain"/>
    <property type="match status" value="1"/>
</dbReference>
<organism evidence="8 9">
    <name type="scientific">Lentilactobacillus parabuchneri DSM 5707 = NBRC 107865</name>
    <dbReference type="NCBI Taxonomy" id="1423784"/>
    <lineage>
        <taxon>Bacteria</taxon>
        <taxon>Bacillati</taxon>
        <taxon>Bacillota</taxon>
        <taxon>Bacilli</taxon>
        <taxon>Lactobacillales</taxon>
        <taxon>Lactobacillaceae</taxon>
        <taxon>Lentilactobacillus</taxon>
    </lineage>
</organism>
<dbReference type="AlphaFoldDB" id="A0A0R1Z2R5"/>